<keyword evidence="4" id="KW-0067">ATP-binding</keyword>
<dbReference type="InterPro" id="IPR027417">
    <property type="entry name" value="P-loop_NTPase"/>
</dbReference>
<dbReference type="GO" id="GO:0016887">
    <property type="term" value="F:ATP hydrolysis activity"/>
    <property type="evidence" value="ECO:0007669"/>
    <property type="project" value="InterPro"/>
</dbReference>
<dbReference type="SUPFAM" id="SSF90123">
    <property type="entry name" value="ABC transporter transmembrane region"/>
    <property type="match status" value="1"/>
</dbReference>
<dbReference type="PANTHER" id="PTHR43394">
    <property type="entry name" value="ATP-DEPENDENT PERMEASE MDL1, MITOCHONDRIAL"/>
    <property type="match status" value="1"/>
</dbReference>
<feature type="domain" description="ABC transporter" evidence="8">
    <location>
        <begin position="344"/>
        <end position="590"/>
    </location>
</feature>
<dbReference type="SUPFAM" id="SSF52540">
    <property type="entry name" value="P-loop containing nucleoside triphosphate hydrolases"/>
    <property type="match status" value="1"/>
</dbReference>
<reference evidence="9" key="2">
    <citation type="submission" date="2020-09" db="EMBL/GenBank/DDBJ databases">
        <authorList>
            <person name="Sun Q."/>
            <person name="Zhou Y."/>
        </authorList>
    </citation>
    <scope>NUCLEOTIDE SEQUENCE</scope>
    <source>
        <strain evidence="9">CGMCC 4.7403</strain>
    </source>
</reference>
<dbReference type="InterPro" id="IPR003439">
    <property type="entry name" value="ABC_transporter-like_ATP-bd"/>
</dbReference>
<gene>
    <name evidence="9" type="ORF">GCM10017771_14770</name>
</gene>
<accession>A0A919GIU1</accession>
<keyword evidence="2 7" id="KW-0812">Transmembrane</keyword>
<evidence type="ECO:0000313" key="9">
    <source>
        <dbReference type="EMBL" id="GHH84735.1"/>
    </source>
</evidence>
<comment type="caution">
    <text evidence="9">The sequence shown here is derived from an EMBL/GenBank/DDBJ whole genome shotgun (WGS) entry which is preliminary data.</text>
</comment>
<keyword evidence="6 7" id="KW-0472">Membrane</keyword>
<evidence type="ECO:0000313" key="10">
    <source>
        <dbReference type="Proteomes" id="UP000603227"/>
    </source>
</evidence>
<evidence type="ECO:0000256" key="3">
    <source>
        <dbReference type="ARBA" id="ARBA00022741"/>
    </source>
</evidence>
<keyword evidence="10" id="KW-1185">Reference proteome</keyword>
<sequence length="600" mass="65263">MNRYLVLWASLLKLSWKQRPGFLTLFLFCQVLDIAALAFTGLALRDAIDAAQRGVLASSIIAATTAAVCYAATSVLRGVAQTLRLQAIERIGVAELDTLIMRYIVGVEGIEHLERPQFLDRITVLRGAGWGVMDSTWGVVEAVLSTVRLAVLLLLLNTVDPWLLTLLPFAAVPLWLDKRGQGAVAKAEVATAEAMRLQKHLFTLLTTAGPGKELRITSAGGELARRQTAAWDEAVEARFRAQLASAGWKLCGWVIFMLGYAAALAFVVRQALTAGGSAGDIVLTVTVATTLRSAVQQTVSRSAEVASYKRLLDPFLWLRDYVAREKAARPVTGVPVPRRIEKGIAFDRVSYMYPGTKHPAVDEVTIDLPAGSVVAVVGEYGSGKTTLVKLLCKYYRPDEGKITVDGNDLTSLNAADWWERLSVAFQDFGRYRTTFGEAVGLGDLPNKDDSDRILAALRAADAEHLPSRLVNGLRTQLGKEFGGTDLSEGQWQKTALARASMREAPVMVVLDEPTASLDAPSEQTVFETYMRNARDLAQKTGAVTVVVSHRFSTVAGADLILVMRRGRLVEHGSHEELMALGGSYAELYSIQEKAYSLPQS</sequence>
<dbReference type="Proteomes" id="UP000603227">
    <property type="component" value="Unassembled WGS sequence"/>
</dbReference>
<dbReference type="RefSeq" id="WP_189781587.1">
    <property type="nucleotide sequence ID" value="NZ_BNAT01000004.1"/>
</dbReference>
<dbReference type="InterPro" id="IPR003593">
    <property type="entry name" value="AAA+_ATPase"/>
</dbReference>
<evidence type="ECO:0000256" key="4">
    <source>
        <dbReference type="ARBA" id="ARBA00022840"/>
    </source>
</evidence>
<dbReference type="InterPro" id="IPR036640">
    <property type="entry name" value="ABC1_TM_sf"/>
</dbReference>
<dbReference type="GO" id="GO:0005524">
    <property type="term" value="F:ATP binding"/>
    <property type="evidence" value="ECO:0007669"/>
    <property type="project" value="UniProtKB-KW"/>
</dbReference>
<name>A0A919GIU1_9ACTN</name>
<keyword evidence="5 7" id="KW-1133">Transmembrane helix</keyword>
<keyword evidence="3" id="KW-0547">Nucleotide-binding</keyword>
<dbReference type="GO" id="GO:0015421">
    <property type="term" value="F:ABC-type oligopeptide transporter activity"/>
    <property type="evidence" value="ECO:0007669"/>
    <property type="project" value="TreeGrafter"/>
</dbReference>
<evidence type="ECO:0000256" key="5">
    <source>
        <dbReference type="ARBA" id="ARBA00022989"/>
    </source>
</evidence>
<dbReference type="PROSITE" id="PS50893">
    <property type="entry name" value="ABC_TRANSPORTER_2"/>
    <property type="match status" value="1"/>
</dbReference>
<organism evidence="9 10">
    <name type="scientific">Streptomyces capitiformicae</name>
    <dbReference type="NCBI Taxonomy" id="2014920"/>
    <lineage>
        <taxon>Bacteria</taxon>
        <taxon>Bacillati</taxon>
        <taxon>Actinomycetota</taxon>
        <taxon>Actinomycetes</taxon>
        <taxon>Kitasatosporales</taxon>
        <taxon>Streptomycetaceae</taxon>
        <taxon>Streptomyces</taxon>
    </lineage>
</organism>
<dbReference type="GO" id="GO:0005886">
    <property type="term" value="C:plasma membrane"/>
    <property type="evidence" value="ECO:0007669"/>
    <property type="project" value="UniProtKB-SubCell"/>
</dbReference>
<proteinExistence type="predicted"/>
<dbReference type="SMART" id="SM00382">
    <property type="entry name" value="AAA"/>
    <property type="match status" value="1"/>
</dbReference>
<dbReference type="AlphaFoldDB" id="A0A919GIU1"/>
<reference evidence="9" key="1">
    <citation type="journal article" date="2014" name="Int. J. Syst. Evol. Microbiol.">
        <title>Complete genome sequence of Corynebacterium casei LMG S-19264T (=DSM 44701T), isolated from a smear-ripened cheese.</title>
        <authorList>
            <consortium name="US DOE Joint Genome Institute (JGI-PGF)"/>
            <person name="Walter F."/>
            <person name="Albersmeier A."/>
            <person name="Kalinowski J."/>
            <person name="Ruckert C."/>
        </authorList>
    </citation>
    <scope>NUCLEOTIDE SEQUENCE</scope>
    <source>
        <strain evidence="9">CGMCC 4.7403</strain>
    </source>
</reference>
<evidence type="ECO:0000256" key="1">
    <source>
        <dbReference type="ARBA" id="ARBA00004651"/>
    </source>
</evidence>
<comment type="subcellular location">
    <subcellularLocation>
        <location evidence="1">Cell membrane</location>
        <topology evidence="1">Multi-pass membrane protein</topology>
    </subcellularLocation>
</comment>
<dbReference type="PANTHER" id="PTHR43394:SF1">
    <property type="entry name" value="ATP-BINDING CASSETTE SUB-FAMILY B MEMBER 10, MITOCHONDRIAL"/>
    <property type="match status" value="1"/>
</dbReference>
<feature type="transmembrane region" description="Helical" evidence="7">
    <location>
        <begin position="250"/>
        <end position="268"/>
    </location>
</feature>
<dbReference type="InterPro" id="IPR039421">
    <property type="entry name" value="Type_1_exporter"/>
</dbReference>
<feature type="transmembrane region" description="Helical" evidence="7">
    <location>
        <begin position="56"/>
        <end position="76"/>
    </location>
</feature>
<dbReference type="EMBL" id="BNAT01000004">
    <property type="protein sequence ID" value="GHH84735.1"/>
    <property type="molecule type" value="Genomic_DNA"/>
</dbReference>
<protein>
    <submittedName>
        <fullName evidence="9">ABC transporter permease</fullName>
    </submittedName>
</protein>
<feature type="transmembrane region" description="Helical" evidence="7">
    <location>
        <begin position="20"/>
        <end position="44"/>
    </location>
</feature>
<evidence type="ECO:0000259" key="8">
    <source>
        <dbReference type="PROSITE" id="PS50893"/>
    </source>
</evidence>
<dbReference type="Gene3D" id="1.20.1560.10">
    <property type="entry name" value="ABC transporter type 1, transmembrane domain"/>
    <property type="match status" value="1"/>
</dbReference>
<dbReference type="Gene3D" id="3.40.50.300">
    <property type="entry name" value="P-loop containing nucleotide triphosphate hydrolases"/>
    <property type="match status" value="1"/>
</dbReference>
<evidence type="ECO:0000256" key="7">
    <source>
        <dbReference type="SAM" id="Phobius"/>
    </source>
</evidence>
<evidence type="ECO:0000256" key="2">
    <source>
        <dbReference type="ARBA" id="ARBA00022692"/>
    </source>
</evidence>
<dbReference type="Pfam" id="PF00005">
    <property type="entry name" value="ABC_tran"/>
    <property type="match status" value="1"/>
</dbReference>
<evidence type="ECO:0000256" key="6">
    <source>
        <dbReference type="ARBA" id="ARBA00023136"/>
    </source>
</evidence>